<dbReference type="InterPro" id="IPR001173">
    <property type="entry name" value="Glyco_trans_2-like"/>
</dbReference>
<sequence length="348" mass="37724">MYRRHTIGVIVPAYNEERHIGDVLETMPEYVDRIYAVDDRSTDDTWRIIQEYAAASEQADDEPAKTEALEADGERVRASVPDGGAVVGPEIVPIRHAENQGAGGALRTGYVRARDDGIDIAVTMDADGQMDPDQLPTLLDPIVDGDADYAKGNRLADRASSREMPPFRLFGNWLLTQLTKIASGYWRLQDPQNGYTAISHDALSAIDVESLPDDHDYPNDLLVRLNVAGMRVADVSMPAVYDDEESTIEYRRFVPATSVTLLRGFCRRMTAQFSADRLHPTVLCYTAGIALLAAATAMATVSAATATGGESVVREPIAAAFALAASVGLLAVAMQVDAQDNAKLGVRR</sequence>
<keyword evidence="3" id="KW-0808">Transferase</keyword>
<evidence type="ECO:0000259" key="2">
    <source>
        <dbReference type="Pfam" id="PF00535"/>
    </source>
</evidence>
<dbReference type="GO" id="GO:0016740">
    <property type="term" value="F:transferase activity"/>
    <property type="evidence" value="ECO:0007669"/>
    <property type="project" value="UniProtKB-KW"/>
</dbReference>
<dbReference type="PANTHER" id="PTHR48090:SF6">
    <property type="entry name" value="SLR5056 PROTEIN"/>
    <property type="match status" value="1"/>
</dbReference>
<dbReference type="Pfam" id="PF00535">
    <property type="entry name" value="Glycos_transf_2"/>
    <property type="match status" value="2"/>
</dbReference>
<dbReference type="OrthoDB" id="11098at2157"/>
<dbReference type="Proteomes" id="UP000199114">
    <property type="component" value="Unassembled WGS sequence"/>
</dbReference>
<dbReference type="EMBL" id="FOFD01000002">
    <property type="protein sequence ID" value="SEQ54558.1"/>
    <property type="molecule type" value="Genomic_DNA"/>
</dbReference>
<dbReference type="CDD" id="cd04179">
    <property type="entry name" value="DPM_DPG-synthase_like"/>
    <property type="match status" value="1"/>
</dbReference>
<feature type="transmembrane region" description="Helical" evidence="1">
    <location>
        <begin position="282"/>
        <end position="305"/>
    </location>
</feature>
<protein>
    <submittedName>
        <fullName evidence="3">Glycosyl transferase family 2</fullName>
    </submittedName>
</protein>
<organism evidence="3 4">
    <name type="scientific">Natrinema salaciae</name>
    <dbReference type="NCBI Taxonomy" id="1186196"/>
    <lineage>
        <taxon>Archaea</taxon>
        <taxon>Methanobacteriati</taxon>
        <taxon>Methanobacteriota</taxon>
        <taxon>Stenosarchaea group</taxon>
        <taxon>Halobacteria</taxon>
        <taxon>Halobacteriales</taxon>
        <taxon>Natrialbaceae</taxon>
        <taxon>Natrinema</taxon>
    </lineage>
</organism>
<evidence type="ECO:0000313" key="3">
    <source>
        <dbReference type="EMBL" id="SEQ54558.1"/>
    </source>
</evidence>
<dbReference type="Gene3D" id="3.90.550.10">
    <property type="entry name" value="Spore Coat Polysaccharide Biosynthesis Protein SpsA, Chain A"/>
    <property type="match status" value="1"/>
</dbReference>
<proteinExistence type="predicted"/>
<reference evidence="4" key="1">
    <citation type="submission" date="2016-10" db="EMBL/GenBank/DDBJ databases">
        <authorList>
            <person name="Varghese N."/>
            <person name="Submissions S."/>
        </authorList>
    </citation>
    <scope>NUCLEOTIDE SEQUENCE [LARGE SCALE GENOMIC DNA]</scope>
    <source>
        <strain evidence="4">DSM 25055</strain>
    </source>
</reference>
<dbReference type="InterPro" id="IPR029044">
    <property type="entry name" value="Nucleotide-diphossugar_trans"/>
</dbReference>
<gene>
    <name evidence="3" type="ORF">SAMN04489841_2021</name>
</gene>
<feature type="transmembrane region" description="Helical" evidence="1">
    <location>
        <begin position="317"/>
        <end position="338"/>
    </location>
</feature>
<feature type="domain" description="Glycosyltransferase 2-like" evidence="2">
    <location>
        <begin position="89"/>
        <end position="204"/>
    </location>
</feature>
<dbReference type="AlphaFoldDB" id="A0A1H9GX21"/>
<feature type="domain" description="Glycosyltransferase 2-like" evidence="2">
    <location>
        <begin position="9"/>
        <end position="54"/>
    </location>
</feature>
<keyword evidence="4" id="KW-1185">Reference proteome</keyword>
<keyword evidence="1" id="KW-0812">Transmembrane</keyword>
<dbReference type="STRING" id="1186196.SAMN04489841_2021"/>
<keyword evidence="1" id="KW-1133">Transmembrane helix</keyword>
<accession>A0A1H9GX21</accession>
<keyword evidence="1" id="KW-0472">Membrane</keyword>
<dbReference type="SUPFAM" id="SSF53448">
    <property type="entry name" value="Nucleotide-diphospho-sugar transferases"/>
    <property type="match status" value="1"/>
</dbReference>
<dbReference type="PANTHER" id="PTHR48090">
    <property type="entry name" value="UNDECAPRENYL-PHOSPHATE 4-DEOXY-4-FORMAMIDO-L-ARABINOSE TRANSFERASE-RELATED"/>
    <property type="match status" value="1"/>
</dbReference>
<dbReference type="RefSeq" id="WP_090617048.1">
    <property type="nucleotide sequence ID" value="NZ_FOFD01000002.1"/>
</dbReference>
<dbReference type="InterPro" id="IPR050256">
    <property type="entry name" value="Glycosyltransferase_2"/>
</dbReference>
<evidence type="ECO:0000256" key="1">
    <source>
        <dbReference type="SAM" id="Phobius"/>
    </source>
</evidence>
<name>A0A1H9GX21_9EURY</name>
<evidence type="ECO:0000313" key="4">
    <source>
        <dbReference type="Proteomes" id="UP000199114"/>
    </source>
</evidence>